<sequence>MLQWEKNMCPSSKYSIKSPYTMTPSYITIHNTANDASARNEISYMNSNNNQVSFHVAVDDKMAVQGLPYTRNAWHAGDGRGNGNMKSIGIEICYSKSGGARYKAAENNAAIVAATLMKQFNIPIGNVRQHFNWSGKNCPHRMRAEGGWNAFINKVKAERAKL</sequence>
<evidence type="ECO:0000256" key="3">
    <source>
        <dbReference type="ARBA" id="ARBA00022801"/>
    </source>
</evidence>
<dbReference type="EMBL" id="GDID01004826">
    <property type="protein sequence ID" value="JAP91780.1"/>
    <property type="molecule type" value="Transcribed_RNA"/>
</dbReference>
<dbReference type="Gene3D" id="3.40.80.10">
    <property type="entry name" value="Peptidoglycan recognition protein-like"/>
    <property type="match status" value="1"/>
</dbReference>
<evidence type="ECO:0000256" key="2">
    <source>
        <dbReference type="ARBA" id="ARBA00011901"/>
    </source>
</evidence>
<dbReference type="GO" id="GO:0071555">
    <property type="term" value="P:cell wall organization"/>
    <property type="evidence" value="ECO:0007669"/>
    <property type="project" value="UniProtKB-KW"/>
</dbReference>
<gene>
    <name evidence="8" type="ORF">TPC1_16498</name>
</gene>
<accession>A0A146K4D5</accession>
<evidence type="ECO:0000256" key="6">
    <source>
        <dbReference type="ARBA" id="ARBA00023316"/>
    </source>
</evidence>
<keyword evidence="5" id="KW-0178">Competence</keyword>
<name>A0A146K4D5_9EUKA</name>
<dbReference type="PANTHER" id="PTHR30417">
    <property type="entry name" value="N-ACETYLMURAMOYL-L-ALANINE AMIDASE AMID"/>
    <property type="match status" value="1"/>
</dbReference>
<dbReference type="InterPro" id="IPR036505">
    <property type="entry name" value="Amidase/PGRP_sf"/>
</dbReference>
<dbReference type="GO" id="GO:0030420">
    <property type="term" value="P:establishment of competence for transformation"/>
    <property type="evidence" value="ECO:0007669"/>
    <property type="project" value="UniProtKB-KW"/>
</dbReference>
<comment type="catalytic activity">
    <reaction evidence="1">
        <text>Hydrolyzes the link between N-acetylmuramoyl residues and L-amino acid residues in certain cell-wall glycopeptides.</text>
        <dbReference type="EC" id="3.5.1.28"/>
    </reaction>
</comment>
<dbReference type="GO" id="GO:0030435">
    <property type="term" value="P:sporulation resulting in formation of a cellular spore"/>
    <property type="evidence" value="ECO:0007669"/>
    <property type="project" value="UniProtKB-KW"/>
</dbReference>
<dbReference type="InterPro" id="IPR051206">
    <property type="entry name" value="NAMLAA_amidase_2"/>
</dbReference>
<organism evidence="8">
    <name type="scientific">Trepomonas sp. PC1</name>
    <dbReference type="NCBI Taxonomy" id="1076344"/>
    <lineage>
        <taxon>Eukaryota</taxon>
        <taxon>Metamonada</taxon>
        <taxon>Diplomonadida</taxon>
        <taxon>Hexamitidae</taxon>
        <taxon>Hexamitinae</taxon>
        <taxon>Trepomonas</taxon>
    </lineage>
</organism>
<dbReference type="PANTHER" id="PTHR30417:SF11">
    <property type="entry name" value="N-ACETYLMURAMOYL-L-ALANINE AMIDASE XLYA"/>
    <property type="match status" value="1"/>
</dbReference>
<dbReference type="SUPFAM" id="SSF55846">
    <property type="entry name" value="N-acetylmuramoyl-L-alanine amidase-like"/>
    <property type="match status" value="1"/>
</dbReference>
<feature type="domain" description="N-acetylmuramoyl-L-alanine amidase" evidence="7">
    <location>
        <begin position="14"/>
        <end position="155"/>
    </location>
</feature>
<dbReference type="GO" id="GO:0008745">
    <property type="term" value="F:N-acetylmuramoyl-L-alanine amidase activity"/>
    <property type="evidence" value="ECO:0007669"/>
    <property type="project" value="UniProtKB-EC"/>
</dbReference>
<protein>
    <recommendedName>
        <fullName evidence="2">N-acetylmuramoyl-L-alanine amidase</fullName>
        <ecNumber evidence="2">3.5.1.28</ecNumber>
    </recommendedName>
</protein>
<evidence type="ECO:0000313" key="8">
    <source>
        <dbReference type="EMBL" id="JAP91780.1"/>
    </source>
</evidence>
<dbReference type="CDD" id="cd06583">
    <property type="entry name" value="PGRP"/>
    <property type="match status" value="1"/>
</dbReference>
<keyword evidence="6" id="KW-0961">Cell wall biogenesis/degradation</keyword>
<proteinExistence type="predicted"/>
<reference evidence="8" key="1">
    <citation type="submission" date="2015-07" db="EMBL/GenBank/DDBJ databases">
        <title>Adaptation to a free-living lifestyle via gene acquisitions in the diplomonad Trepomonas sp. PC1.</title>
        <authorList>
            <person name="Xu F."/>
            <person name="Jerlstrom-Hultqvist J."/>
            <person name="Kolisko M."/>
            <person name="Simpson A.G.B."/>
            <person name="Roger A.J."/>
            <person name="Svard S.G."/>
            <person name="Andersson J.O."/>
        </authorList>
    </citation>
    <scope>NUCLEOTIDE SEQUENCE</scope>
    <source>
        <strain evidence="8">PC1</strain>
    </source>
</reference>
<evidence type="ECO:0000256" key="5">
    <source>
        <dbReference type="ARBA" id="ARBA00023287"/>
    </source>
</evidence>
<dbReference type="GO" id="GO:0009253">
    <property type="term" value="P:peptidoglycan catabolic process"/>
    <property type="evidence" value="ECO:0007669"/>
    <property type="project" value="InterPro"/>
</dbReference>
<dbReference type="EC" id="3.5.1.28" evidence="2"/>
<dbReference type="SMART" id="SM00644">
    <property type="entry name" value="Ami_2"/>
    <property type="match status" value="1"/>
</dbReference>
<evidence type="ECO:0000256" key="4">
    <source>
        <dbReference type="ARBA" id="ARBA00022969"/>
    </source>
</evidence>
<keyword evidence="3" id="KW-0378">Hydrolase</keyword>
<dbReference type="AlphaFoldDB" id="A0A146K4D5"/>
<dbReference type="Pfam" id="PF01510">
    <property type="entry name" value="Amidase_2"/>
    <property type="match status" value="1"/>
</dbReference>
<evidence type="ECO:0000259" key="7">
    <source>
        <dbReference type="SMART" id="SM00644"/>
    </source>
</evidence>
<evidence type="ECO:0000256" key="1">
    <source>
        <dbReference type="ARBA" id="ARBA00001561"/>
    </source>
</evidence>
<dbReference type="InterPro" id="IPR002502">
    <property type="entry name" value="Amidase_domain"/>
</dbReference>
<keyword evidence="4" id="KW-0749">Sporulation</keyword>
<dbReference type="GO" id="GO:0009254">
    <property type="term" value="P:peptidoglycan turnover"/>
    <property type="evidence" value="ECO:0007669"/>
    <property type="project" value="TreeGrafter"/>
</dbReference>